<sequence>MSLSSVVQQQHQLLEKLKQLLEHEQQLLSQGSIDGEALTQVAADKTPLYEQLERLEHQRDEFAQQAGFSNSPRDMQAFAVQENTVNDWNAMRLVAQRVAQLNRLNGELIDHRLRHNQQMLNLLRESSAEHAPTYSSSGSQSAKVQRLSSKA</sequence>
<evidence type="ECO:0000313" key="5">
    <source>
        <dbReference type="EMBL" id="RUO56794.1"/>
    </source>
</evidence>
<dbReference type="InterPro" id="IPR007809">
    <property type="entry name" value="FlgN-like"/>
</dbReference>
<keyword evidence="3" id="KW-1005">Bacterial flagellum biogenesis</keyword>
<dbReference type="Pfam" id="PF05130">
    <property type="entry name" value="FlgN"/>
    <property type="match status" value="1"/>
</dbReference>
<evidence type="ECO:0008006" key="7">
    <source>
        <dbReference type="Google" id="ProtNLM"/>
    </source>
</evidence>
<keyword evidence="6" id="KW-1185">Reference proteome</keyword>
<gene>
    <name evidence="5" type="ORF">CWI70_08685</name>
</gene>
<feature type="compositionally biased region" description="Polar residues" evidence="4">
    <location>
        <begin position="133"/>
        <end position="151"/>
    </location>
</feature>
<protein>
    <recommendedName>
        <fullName evidence="7">Flagellar protein FlgN</fullName>
    </recommendedName>
</protein>
<comment type="function">
    <text evidence="1">Required for the efficient initiation of filament assembly.</text>
</comment>
<dbReference type="Proteomes" id="UP000287649">
    <property type="component" value="Unassembled WGS sequence"/>
</dbReference>
<dbReference type="RefSeq" id="WP_126772357.1">
    <property type="nucleotide sequence ID" value="NZ_JANQBU010000001.1"/>
</dbReference>
<evidence type="ECO:0000256" key="3">
    <source>
        <dbReference type="ARBA" id="ARBA00022795"/>
    </source>
</evidence>
<dbReference type="EMBL" id="PIPX01000001">
    <property type="protein sequence ID" value="RUO56794.1"/>
    <property type="molecule type" value="Genomic_DNA"/>
</dbReference>
<accession>A0A432Y747</accession>
<dbReference type="GO" id="GO:0044780">
    <property type="term" value="P:bacterial-type flagellum assembly"/>
    <property type="evidence" value="ECO:0007669"/>
    <property type="project" value="InterPro"/>
</dbReference>
<evidence type="ECO:0000313" key="6">
    <source>
        <dbReference type="Proteomes" id="UP000287649"/>
    </source>
</evidence>
<evidence type="ECO:0000256" key="1">
    <source>
        <dbReference type="ARBA" id="ARBA00002397"/>
    </source>
</evidence>
<dbReference type="Gene3D" id="1.20.58.300">
    <property type="entry name" value="FlgN-like"/>
    <property type="match status" value="1"/>
</dbReference>
<name>A0A432Y747_9GAMM</name>
<comment type="caution">
    <text evidence="5">The sequence shown here is derived from an EMBL/GenBank/DDBJ whole genome shotgun (WGS) entry which is preliminary data.</text>
</comment>
<evidence type="ECO:0000256" key="2">
    <source>
        <dbReference type="ARBA" id="ARBA00007703"/>
    </source>
</evidence>
<dbReference type="AlphaFoldDB" id="A0A432Y747"/>
<dbReference type="SUPFAM" id="SSF140566">
    <property type="entry name" value="FlgN-like"/>
    <property type="match status" value="1"/>
</dbReference>
<organism evidence="5 6">
    <name type="scientific">Pseudidiomarina homiensis</name>
    <dbReference type="NCBI Taxonomy" id="364198"/>
    <lineage>
        <taxon>Bacteria</taxon>
        <taxon>Pseudomonadati</taxon>
        <taxon>Pseudomonadota</taxon>
        <taxon>Gammaproteobacteria</taxon>
        <taxon>Alteromonadales</taxon>
        <taxon>Idiomarinaceae</taxon>
        <taxon>Pseudidiomarina</taxon>
    </lineage>
</organism>
<evidence type="ECO:0000256" key="4">
    <source>
        <dbReference type="SAM" id="MobiDB-lite"/>
    </source>
</evidence>
<proteinExistence type="inferred from homology"/>
<reference evidence="6" key="1">
    <citation type="journal article" date="2018" name="Front. Microbiol.">
        <title>Genome-Based Analysis Reveals the Taxonomy and Diversity of the Family Idiomarinaceae.</title>
        <authorList>
            <person name="Liu Y."/>
            <person name="Lai Q."/>
            <person name="Shao Z."/>
        </authorList>
    </citation>
    <scope>NUCLEOTIDE SEQUENCE [LARGE SCALE GENOMIC DNA]</scope>
    <source>
        <strain evidence="6">PO-M2</strain>
    </source>
</reference>
<comment type="similarity">
    <text evidence="2">Belongs to the FlgN family.</text>
</comment>
<feature type="region of interest" description="Disordered" evidence="4">
    <location>
        <begin position="127"/>
        <end position="151"/>
    </location>
</feature>
<dbReference type="OrthoDB" id="6238586at2"/>
<dbReference type="InterPro" id="IPR036679">
    <property type="entry name" value="FlgN-like_sf"/>
</dbReference>